<dbReference type="EMBL" id="FPHR01000002">
    <property type="protein sequence ID" value="SFV76450.1"/>
    <property type="molecule type" value="Genomic_DNA"/>
</dbReference>
<dbReference type="AlphaFoldDB" id="A0A1W1D7I7"/>
<proteinExistence type="predicted"/>
<organism evidence="1">
    <name type="scientific">hydrothermal vent metagenome</name>
    <dbReference type="NCBI Taxonomy" id="652676"/>
    <lineage>
        <taxon>unclassified sequences</taxon>
        <taxon>metagenomes</taxon>
        <taxon>ecological metagenomes</taxon>
    </lineage>
</organism>
<evidence type="ECO:0000313" key="1">
    <source>
        <dbReference type="EMBL" id="SFV76450.1"/>
    </source>
</evidence>
<accession>A0A1W1D7I7</accession>
<dbReference type="InterPro" id="IPR021246">
    <property type="entry name" value="DUF2797"/>
</dbReference>
<gene>
    <name evidence="1" type="ORF">MNB_SUP05-4-545</name>
</gene>
<reference evidence="1" key="1">
    <citation type="submission" date="2016-10" db="EMBL/GenBank/DDBJ databases">
        <authorList>
            <person name="de Groot N.N."/>
        </authorList>
    </citation>
    <scope>NUCLEOTIDE SEQUENCE</scope>
</reference>
<name>A0A1W1D7I7_9ZZZZ</name>
<evidence type="ECO:0008006" key="2">
    <source>
        <dbReference type="Google" id="ProtNLM"/>
    </source>
</evidence>
<sequence length="186" mass="21134">MKPETCHHHLGTCREPQWGLDNCFTPHVIYLANSSGVKVGITRKKNIPHRWIDQGAVSAIPILEVDTRLKSGEVEMALKQYVNDKTNWRKMLKNEVDSIDLLPIKEDLLERIQDTISTTNAQILDNQALEINYPVVEYPSKIISLNFDKTPIISGVLKGIKAQYLILDCGVLNIRKFSAYNITLTY</sequence>
<dbReference type="Pfam" id="PF10977">
    <property type="entry name" value="DUF2797"/>
    <property type="match status" value="1"/>
</dbReference>
<protein>
    <recommendedName>
        <fullName evidence="2">DUF2797 domain-containing protein</fullName>
    </recommendedName>
</protein>